<feature type="non-terminal residue" evidence="1">
    <location>
        <position position="1"/>
    </location>
</feature>
<sequence>PRRGGLRTRRGGAAPISTWAAWRCRPSRMIATLGTRTGRLAGPRTRRTGVVRTNRWVAQKLHRSLMIVTQVIPTGRRDGAMTRRSGVAPTRRRGARSELAYVAGSLRSAVSKPVAAS</sequence>
<reference evidence="1" key="2">
    <citation type="book" date="2010" name="PROCEEDINGS OF 13TH INTERNATIONAL CONFERENCE ON HARMFUL ALGAE" publisher="International Society For The Study of Harmful Algae" city="Hong Kong, China">
        <title>Dinoflagellate meta-transcriptomics enabled by spliced leader.</title>
        <editorList>
            <person name="Unknown A."/>
        </editorList>
        <authorList>
            <person name="Lin S."/>
            <person name="Zhang H."/>
        </authorList>
    </citation>
    <scope>NUCLEOTIDE SEQUENCE</scope>
    <source>
        <strain evidence="1">CCMP696</strain>
    </source>
</reference>
<feature type="non-terminal residue" evidence="1">
    <location>
        <position position="117"/>
    </location>
</feature>
<dbReference type="EMBL" id="FJ600124">
    <property type="protein sequence ID" value="ACU45153.1"/>
    <property type="molecule type" value="mRNA"/>
</dbReference>
<protein>
    <submittedName>
        <fullName evidence="1">Uncharacterized protein</fullName>
    </submittedName>
</protein>
<proteinExistence type="evidence at transcript level"/>
<evidence type="ECO:0000313" key="1">
    <source>
        <dbReference type="EMBL" id="ACU45153.1"/>
    </source>
</evidence>
<reference evidence="1" key="1">
    <citation type="submission" date="2008-12" db="EMBL/GenBank/DDBJ databases">
        <authorList>
            <person name="Zhang H."/>
            <person name="Lin S."/>
        </authorList>
    </citation>
    <scope>NUCLEOTIDE SEQUENCE</scope>
    <source>
        <strain evidence="1">CCMP696</strain>
    </source>
</reference>
<organism evidence="1">
    <name type="scientific">Prorocentrum minimum</name>
    <name type="common">Dinoflagellate</name>
    <name type="synonym">Exuviaella minima</name>
    <dbReference type="NCBI Taxonomy" id="39449"/>
    <lineage>
        <taxon>Eukaryota</taxon>
        <taxon>Sar</taxon>
        <taxon>Alveolata</taxon>
        <taxon>Dinophyceae</taxon>
        <taxon>Prorocentrales</taxon>
        <taxon>Prorocentraceae</taxon>
        <taxon>Prorocentrum</taxon>
    </lineage>
</organism>
<name>E8Z6S3_PROMN</name>
<dbReference type="AlphaFoldDB" id="E8Z6S3"/>
<accession>E8Z6S3</accession>